<sequence length="110" mass="11615">MSLASPFLIASGLVGAAVVGKVAYTAIGNSSAKSVSGGIKASKFYKGGFDAKLTKREAALILGVRENVSKEKLKDAHRKIMLLNHPDRGGSPYIATKINEAKELLDKTAR</sequence>
<dbReference type="AlphaFoldDB" id="A0A1Y1VHZ4"/>
<keyword evidence="5" id="KW-0496">Mitochondrion</keyword>
<organism evidence="12 13">
    <name type="scientific">Piromyces finnis</name>
    <dbReference type="NCBI Taxonomy" id="1754191"/>
    <lineage>
        <taxon>Eukaryota</taxon>
        <taxon>Fungi</taxon>
        <taxon>Fungi incertae sedis</taxon>
        <taxon>Chytridiomycota</taxon>
        <taxon>Chytridiomycota incertae sedis</taxon>
        <taxon>Neocallimastigomycetes</taxon>
        <taxon>Neocallimastigales</taxon>
        <taxon>Neocallimastigaceae</taxon>
        <taxon>Piromyces</taxon>
    </lineage>
</organism>
<reference evidence="12 13" key="1">
    <citation type="submission" date="2016-08" db="EMBL/GenBank/DDBJ databases">
        <title>Genomes of anaerobic fungi encode conserved fungal cellulosomes for biomass hydrolysis.</title>
        <authorList>
            <consortium name="DOE Joint Genome Institute"/>
            <person name="Haitjema C.H."/>
            <person name="Gilmore S.P."/>
            <person name="Henske J.K."/>
            <person name="Solomon K.V."/>
            <person name="De Groot R."/>
            <person name="Kuo A."/>
            <person name="Mondo S.J."/>
            <person name="Salamov A.A."/>
            <person name="Labutti K."/>
            <person name="Zhao Z."/>
            <person name="Chiniquy J."/>
            <person name="Barry K."/>
            <person name="Brewer H.M."/>
            <person name="Purvine S.O."/>
            <person name="Wright A.T."/>
            <person name="Boxma B."/>
            <person name="Van Alen T."/>
            <person name="Hackstein J.H."/>
            <person name="Baker S.E."/>
            <person name="Grigoriev I.V."/>
            <person name="O'Malley M.A."/>
        </authorList>
    </citation>
    <scope>NUCLEOTIDE SEQUENCE [LARGE SCALE GENOMIC DNA]</scope>
    <source>
        <strain evidence="13">finn</strain>
    </source>
</reference>
<feature type="chain" id="PRO_5013390693" description="Mitochondrial import inner membrane translocase subunit TIM14" evidence="10">
    <location>
        <begin position="17"/>
        <end position="110"/>
    </location>
</feature>
<comment type="subcellular location">
    <subcellularLocation>
        <location evidence="1">Mitochondrion inner membrane</location>
        <topology evidence="1">Single-pass membrane protein</topology>
    </subcellularLocation>
</comment>
<keyword evidence="4" id="KW-1133">Transmembrane helix</keyword>
<keyword evidence="2" id="KW-0812">Transmembrane</keyword>
<feature type="domain" description="J" evidence="11">
    <location>
        <begin position="57"/>
        <end position="110"/>
    </location>
</feature>
<dbReference type="OrthoDB" id="240298at2759"/>
<evidence type="ECO:0000256" key="1">
    <source>
        <dbReference type="ARBA" id="ARBA00004434"/>
    </source>
</evidence>
<dbReference type="FunFam" id="1.10.287.110:FF:000001">
    <property type="entry name" value="Import inner membrane translocase subunit tim14"/>
    <property type="match status" value="1"/>
</dbReference>
<evidence type="ECO:0000256" key="8">
    <source>
        <dbReference type="ARBA" id="ARBA00040828"/>
    </source>
</evidence>
<keyword evidence="3" id="KW-0999">Mitochondrion inner membrane</keyword>
<comment type="caution">
    <text evidence="12">The sequence shown here is derived from an EMBL/GenBank/DDBJ whole genome shotgun (WGS) entry which is preliminary data.</text>
</comment>
<dbReference type="PROSITE" id="PS50076">
    <property type="entry name" value="DNAJ_2"/>
    <property type="match status" value="1"/>
</dbReference>
<evidence type="ECO:0000256" key="2">
    <source>
        <dbReference type="ARBA" id="ARBA00022692"/>
    </source>
</evidence>
<reference evidence="12 13" key="2">
    <citation type="submission" date="2016-08" db="EMBL/GenBank/DDBJ databases">
        <title>Pervasive Adenine N6-methylation of Active Genes in Fungi.</title>
        <authorList>
            <consortium name="DOE Joint Genome Institute"/>
            <person name="Mondo S.J."/>
            <person name="Dannebaum R.O."/>
            <person name="Kuo R.C."/>
            <person name="Labutti K."/>
            <person name="Haridas S."/>
            <person name="Kuo A."/>
            <person name="Salamov A."/>
            <person name="Ahrendt S.R."/>
            <person name="Lipzen A."/>
            <person name="Sullivan W."/>
            <person name="Andreopoulos W.B."/>
            <person name="Clum A."/>
            <person name="Lindquist E."/>
            <person name="Daum C."/>
            <person name="Ramamoorthy G.K."/>
            <person name="Gryganskyi A."/>
            <person name="Culley D."/>
            <person name="Magnuson J.K."/>
            <person name="James T.Y."/>
            <person name="O'Malley M.A."/>
            <person name="Stajich J.E."/>
            <person name="Spatafora J.W."/>
            <person name="Visel A."/>
            <person name="Grigoriev I.V."/>
        </authorList>
    </citation>
    <scope>NUCLEOTIDE SEQUENCE [LARGE SCALE GENOMIC DNA]</scope>
    <source>
        <strain evidence="13">finn</strain>
    </source>
</reference>
<dbReference type="GO" id="GO:0030150">
    <property type="term" value="P:protein import into mitochondrial matrix"/>
    <property type="evidence" value="ECO:0007669"/>
    <property type="project" value="EnsemblFungi"/>
</dbReference>
<name>A0A1Y1VHZ4_9FUNG</name>
<evidence type="ECO:0000313" key="13">
    <source>
        <dbReference type="Proteomes" id="UP000193719"/>
    </source>
</evidence>
<dbReference type="InterPro" id="IPR036869">
    <property type="entry name" value="J_dom_sf"/>
</dbReference>
<dbReference type="GO" id="GO:0001671">
    <property type="term" value="F:ATPase activator activity"/>
    <property type="evidence" value="ECO:0007669"/>
    <property type="project" value="EnsemblFungi"/>
</dbReference>
<dbReference type="SMART" id="SM00271">
    <property type="entry name" value="DnaJ"/>
    <property type="match status" value="1"/>
</dbReference>
<feature type="signal peptide" evidence="10">
    <location>
        <begin position="1"/>
        <end position="16"/>
    </location>
</feature>
<evidence type="ECO:0000256" key="5">
    <source>
        <dbReference type="ARBA" id="ARBA00023128"/>
    </source>
</evidence>
<keyword evidence="13" id="KW-1185">Reference proteome</keyword>
<gene>
    <name evidence="12" type="ORF">BCR36DRAFT_395821</name>
</gene>
<dbReference type="SUPFAM" id="SSF46565">
    <property type="entry name" value="Chaperone J-domain"/>
    <property type="match status" value="1"/>
</dbReference>
<keyword evidence="10" id="KW-0732">Signal</keyword>
<evidence type="ECO:0000313" key="12">
    <source>
        <dbReference type="EMBL" id="ORX56091.1"/>
    </source>
</evidence>
<dbReference type="Pfam" id="PF00226">
    <property type="entry name" value="DnaJ"/>
    <property type="match status" value="1"/>
</dbReference>
<evidence type="ECO:0000259" key="11">
    <source>
        <dbReference type="PROSITE" id="PS50076"/>
    </source>
</evidence>
<proteinExistence type="inferred from homology"/>
<dbReference type="PANTHER" id="PTHR12763">
    <property type="match status" value="1"/>
</dbReference>
<evidence type="ECO:0000256" key="4">
    <source>
        <dbReference type="ARBA" id="ARBA00022989"/>
    </source>
</evidence>
<evidence type="ECO:0000256" key="10">
    <source>
        <dbReference type="SAM" id="SignalP"/>
    </source>
</evidence>
<evidence type="ECO:0000256" key="6">
    <source>
        <dbReference type="ARBA" id="ARBA00023136"/>
    </source>
</evidence>
<dbReference type="EMBL" id="MCFH01000008">
    <property type="protein sequence ID" value="ORX56091.1"/>
    <property type="molecule type" value="Genomic_DNA"/>
</dbReference>
<dbReference type="GO" id="GO:0001405">
    <property type="term" value="C:PAM complex, Tim23 associated import motor"/>
    <property type="evidence" value="ECO:0007669"/>
    <property type="project" value="EnsemblFungi"/>
</dbReference>
<dbReference type="CDD" id="cd06257">
    <property type="entry name" value="DnaJ"/>
    <property type="match status" value="1"/>
</dbReference>
<comment type="similarity">
    <text evidence="7">Belongs to the TIM14 family.</text>
</comment>
<dbReference type="Proteomes" id="UP000193719">
    <property type="component" value="Unassembled WGS sequence"/>
</dbReference>
<dbReference type="PANTHER" id="PTHR12763:SF28">
    <property type="entry name" value="GEO10507P1-RELATED"/>
    <property type="match status" value="1"/>
</dbReference>
<dbReference type="Gene3D" id="1.10.287.110">
    <property type="entry name" value="DnaJ domain"/>
    <property type="match status" value="1"/>
</dbReference>
<accession>A0A1Y1VHZ4</accession>
<dbReference type="InterPro" id="IPR001623">
    <property type="entry name" value="DnaJ_domain"/>
</dbReference>
<dbReference type="STRING" id="1754191.A0A1Y1VHZ4"/>
<evidence type="ECO:0000256" key="7">
    <source>
        <dbReference type="ARBA" id="ARBA00038105"/>
    </source>
</evidence>
<protein>
    <recommendedName>
        <fullName evidence="8">Mitochondrial import inner membrane translocase subunit TIM14</fullName>
    </recommendedName>
    <alternativeName>
        <fullName evidence="9">Presequence translocated-associated motor subunit PAM18</fullName>
    </alternativeName>
</protein>
<keyword evidence="6" id="KW-0472">Membrane</keyword>
<evidence type="ECO:0000256" key="9">
    <source>
        <dbReference type="ARBA" id="ARBA00041716"/>
    </source>
</evidence>
<evidence type="ECO:0000256" key="3">
    <source>
        <dbReference type="ARBA" id="ARBA00022792"/>
    </source>
</evidence>